<accession>A0A1Y2EX37</accession>
<dbReference type="GO" id="GO:0016791">
    <property type="term" value="F:phosphatase activity"/>
    <property type="evidence" value="ECO:0007669"/>
    <property type="project" value="TreeGrafter"/>
</dbReference>
<dbReference type="InterPro" id="IPR000150">
    <property type="entry name" value="Cof"/>
</dbReference>
<proteinExistence type="predicted"/>
<dbReference type="AlphaFoldDB" id="A0A1Y2EX37"/>
<dbReference type="Gene3D" id="3.40.50.1000">
    <property type="entry name" value="HAD superfamily/HAD-like"/>
    <property type="match status" value="1"/>
</dbReference>
<name>A0A1Y2EX37_9FUNG</name>
<dbReference type="NCBIfam" id="TIGR00099">
    <property type="entry name" value="Cof-subfamily"/>
    <property type="match status" value="1"/>
</dbReference>
<dbReference type="PANTHER" id="PTHR10000:SF8">
    <property type="entry name" value="HAD SUPERFAMILY HYDROLASE-LIKE, TYPE 3"/>
    <property type="match status" value="1"/>
</dbReference>
<dbReference type="OrthoDB" id="2143506at2759"/>
<keyword evidence="2" id="KW-1185">Reference proteome</keyword>
<dbReference type="GO" id="GO:0000287">
    <property type="term" value="F:magnesium ion binding"/>
    <property type="evidence" value="ECO:0007669"/>
    <property type="project" value="TreeGrafter"/>
</dbReference>
<protein>
    <recommendedName>
        <fullName evidence="3">HAD-like protein</fullName>
    </recommendedName>
</protein>
<dbReference type="GO" id="GO:0005829">
    <property type="term" value="C:cytosol"/>
    <property type="evidence" value="ECO:0007669"/>
    <property type="project" value="TreeGrafter"/>
</dbReference>
<dbReference type="SFLD" id="SFLDG01140">
    <property type="entry name" value="C2.B:_Phosphomannomutase_and_P"/>
    <property type="match status" value="1"/>
</dbReference>
<dbReference type="Proteomes" id="UP000193920">
    <property type="component" value="Unassembled WGS sequence"/>
</dbReference>
<dbReference type="Pfam" id="PF08282">
    <property type="entry name" value="Hydrolase_3"/>
    <property type="match status" value="1"/>
</dbReference>
<reference evidence="1 2" key="1">
    <citation type="submission" date="2016-08" db="EMBL/GenBank/DDBJ databases">
        <title>A Parts List for Fungal Cellulosomes Revealed by Comparative Genomics.</title>
        <authorList>
            <consortium name="DOE Joint Genome Institute"/>
            <person name="Haitjema C.H."/>
            <person name="Gilmore S.P."/>
            <person name="Henske J.K."/>
            <person name="Solomon K.V."/>
            <person name="De Groot R."/>
            <person name="Kuo A."/>
            <person name="Mondo S.J."/>
            <person name="Salamov A.A."/>
            <person name="Labutti K."/>
            <person name="Zhao Z."/>
            <person name="Chiniquy J."/>
            <person name="Barry K."/>
            <person name="Brewer H.M."/>
            <person name="Purvine S.O."/>
            <person name="Wright A.T."/>
            <person name="Boxma B."/>
            <person name="Van Alen T."/>
            <person name="Hackstein J.H."/>
            <person name="Baker S.E."/>
            <person name="Grigoriev I.V."/>
            <person name="O'Malley M.A."/>
        </authorList>
    </citation>
    <scope>NUCLEOTIDE SEQUENCE [LARGE SCALE GENOMIC DNA]</scope>
    <source>
        <strain evidence="1 2">G1</strain>
    </source>
</reference>
<dbReference type="InterPro" id="IPR023214">
    <property type="entry name" value="HAD_sf"/>
</dbReference>
<organism evidence="1 2">
    <name type="scientific">Neocallimastix californiae</name>
    <dbReference type="NCBI Taxonomy" id="1754190"/>
    <lineage>
        <taxon>Eukaryota</taxon>
        <taxon>Fungi</taxon>
        <taxon>Fungi incertae sedis</taxon>
        <taxon>Chytridiomycota</taxon>
        <taxon>Chytridiomycota incertae sedis</taxon>
        <taxon>Neocallimastigomycetes</taxon>
        <taxon>Neocallimastigales</taxon>
        <taxon>Neocallimastigaceae</taxon>
        <taxon>Neocallimastix</taxon>
    </lineage>
</organism>
<dbReference type="EMBL" id="MCOG01000023">
    <property type="protein sequence ID" value="ORY76149.1"/>
    <property type="molecule type" value="Genomic_DNA"/>
</dbReference>
<dbReference type="Gene3D" id="3.30.1240.10">
    <property type="match status" value="1"/>
</dbReference>
<evidence type="ECO:0008006" key="3">
    <source>
        <dbReference type="Google" id="ProtNLM"/>
    </source>
</evidence>
<dbReference type="PROSITE" id="PS01229">
    <property type="entry name" value="COF_2"/>
    <property type="match status" value="1"/>
</dbReference>
<dbReference type="InterPro" id="IPR006379">
    <property type="entry name" value="HAD-SF_hydro_IIB"/>
</dbReference>
<dbReference type="InterPro" id="IPR036412">
    <property type="entry name" value="HAD-like_sf"/>
</dbReference>
<evidence type="ECO:0000313" key="2">
    <source>
        <dbReference type="Proteomes" id="UP000193920"/>
    </source>
</evidence>
<dbReference type="PANTHER" id="PTHR10000">
    <property type="entry name" value="PHOSPHOSERINE PHOSPHATASE"/>
    <property type="match status" value="1"/>
</dbReference>
<dbReference type="PROSITE" id="PS01228">
    <property type="entry name" value="COF_1"/>
    <property type="match status" value="1"/>
</dbReference>
<evidence type="ECO:0000313" key="1">
    <source>
        <dbReference type="EMBL" id="ORY76149.1"/>
    </source>
</evidence>
<dbReference type="SFLD" id="SFLDS00003">
    <property type="entry name" value="Haloacid_Dehalogenase"/>
    <property type="match status" value="1"/>
</dbReference>
<sequence length="287" mass="32420">MLTKLPKATDIKLIATDIDGTLLNPHGKISEKTALVIKKVLKKYPNLYFVLASGRSRPATTDICETLNIVDRPKTESILCNGCIIYDSFGNIIWKNTIPVDFIVKCHDLFKDSYSNNLLYSSGDDAFMFDEHWAKIARDRYQEQTVIVDKEEYIEKVKSGESEVNKVCYMVKNPSEAEEIQKSIEHLREEYNLECTYSTGIFLDYMPDQTNKGSSITQLLKILNISKEEVLAFGDANNDIALLNNVGWPVAMGNATEKLKSHAKIVTKSNAEDGLAYILENIFLKET</sequence>
<dbReference type="STRING" id="1754190.A0A1Y2EX37"/>
<dbReference type="CDD" id="cd07516">
    <property type="entry name" value="HAD_Pase"/>
    <property type="match status" value="1"/>
</dbReference>
<dbReference type="NCBIfam" id="TIGR01484">
    <property type="entry name" value="HAD-SF-IIB"/>
    <property type="match status" value="1"/>
</dbReference>
<comment type="caution">
    <text evidence="1">The sequence shown here is derived from an EMBL/GenBank/DDBJ whole genome shotgun (WGS) entry which is preliminary data.</text>
</comment>
<gene>
    <name evidence="1" type="ORF">LY90DRAFT_120886</name>
</gene>
<dbReference type="SUPFAM" id="SSF56784">
    <property type="entry name" value="HAD-like"/>
    <property type="match status" value="1"/>
</dbReference>